<keyword evidence="8 11" id="KW-0378">Hydrolase</keyword>
<feature type="binding site" evidence="13">
    <location>
        <position position="203"/>
    </location>
    <ligand>
        <name>Zn(2+)</name>
        <dbReference type="ChEBI" id="CHEBI:29105"/>
    </ligand>
</feature>
<dbReference type="Gene3D" id="1.10.8.10">
    <property type="entry name" value="DNA helicase RuvA subunit, C-terminal domain"/>
    <property type="match status" value="2"/>
</dbReference>
<feature type="active site" description="Nucleophile" evidence="12">
    <location>
        <position position="319"/>
    </location>
</feature>
<evidence type="ECO:0000256" key="13">
    <source>
        <dbReference type="PIRSR" id="PIRSR016308-3"/>
    </source>
</evidence>
<dbReference type="VEuPathDB" id="FungiDB:jhhlp_006022"/>
<evidence type="ECO:0000256" key="14">
    <source>
        <dbReference type="PROSITE-ProRule" id="PRU00502"/>
    </source>
</evidence>
<keyword evidence="5" id="KW-0677">Repeat</keyword>
<dbReference type="PROSITE" id="PS00973">
    <property type="entry name" value="USP_2"/>
    <property type="match status" value="1"/>
</dbReference>
<dbReference type="InParanoid" id="A0A2N3N4R0"/>
<dbReference type="CDD" id="cd14385">
    <property type="entry name" value="UBA1_spUBP14_like"/>
    <property type="match status" value="1"/>
</dbReference>
<dbReference type="SUPFAM" id="SSF46934">
    <property type="entry name" value="UBA-like"/>
    <property type="match status" value="1"/>
</dbReference>
<dbReference type="Gene3D" id="3.30.40.10">
    <property type="entry name" value="Zinc/RING finger domain, C3HC4 (zinc finger)"/>
    <property type="match status" value="2"/>
</dbReference>
<evidence type="ECO:0000256" key="3">
    <source>
        <dbReference type="ARBA" id="ARBA00022670"/>
    </source>
</evidence>
<evidence type="ECO:0000259" key="18">
    <source>
        <dbReference type="PROSITE" id="PS50235"/>
    </source>
</evidence>
<dbReference type="InterPro" id="IPR015940">
    <property type="entry name" value="UBA"/>
</dbReference>
<dbReference type="InterPro" id="IPR009060">
    <property type="entry name" value="UBA-like_sf"/>
</dbReference>
<evidence type="ECO:0000256" key="12">
    <source>
        <dbReference type="PIRSR" id="PIRSR016308-1"/>
    </source>
</evidence>
<evidence type="ECO:0000259" key="19">
    <source>
        <dbReference type="PROSITE" id="PS50271"/>
    </source>
</evidence>
<dbReference type="PROSITE" id="PS50030">
    <property type="entry name" value="UBA"/>
    <property type="match status" value="2"/>
</dbReference>
<keyword evidence="9 11" id="KW-0788">Thiol protease</keyword>
<dbReference type="InterPro" id="IPR038765">
    <property type="entry name" value="Papain-like_cys_pep_sf"/>
</dbReference>
<dbReference type="AlphaFoldDB" id="A0A2N3N4R0"/>
<dbReference type="InterPro" id="IPR013083">
    <property type="entry name" value="Znf_RING/FYVE/PHD"/>
</dbReference>
<dbReference type="GO" id="GO:0005829">
    <property type="term" value="C:cytosol"/>
    <property type="evidence" value="ECO:0007669"/>
    <property type="project" value="TreeGrafter"/>
</dbReference>
<dbReference type="InterPro" id="IPR001394">
    <property type="entry name" value="Peptidase_C19_UCH"/>
</dbReference>
<dbReference type="CDD" id="cd02658">
    <property type="entry name" value="Peptidase_C19B"/>
    <property type="match status" value="1"/>
</dbReference>
<name>A0A2N3N4R0_9PEZI</name>
<dbReference type="SUPFAM" id="SSF57850">
    <property type="entry name" value="RING/U-box"/>
    <property type="match status" value="2"/>
</dbReference>
<keyword evidence="4 11" id="KW-0479">Metal-binding</keyword>
<organism evidence="20 21">
    <name type="scientific">Lomentospora prolificans</name>
    <dbReference type="NCBI Taxonomy" id="41688"/>
    <lineage>
        <taxon>Eukaryota</taxon>
        <taxon>Fungi</taxon>
        <taxon>Dikarya</taxon>
        <taxon>Ascomycota</taxon>
        <taxon>Pezizomycotina</taxon>
        <taxon>Sordariomycetes</taxon>
        <taxon>Hypocreomycetidae</taxon>
        <taxon>Microascales</taxon>
        <taxon>Microascaceae</taxon>
        <taxon>Lomentospora</taxon>
    </lineage>
</organism>
<dbReference type="STRING" id="41688.A0A2N3N4R0"/>
<keyword evidence="16" id="KW-0732">Signal</keyword>
<dbReference type="PROSITE" id="PS50235">
    <property type="entry name" value="USP_3"/>
    <property type="match status" value="1"/>
</dbReference>
<keyword evidence="3 11" id="KW-0645">Protease</keyword>
<dbReference type="Pfam" id="PF02148">
    <property type="entry name" value="zf-UBP"/>
    <property type="match status" value="1"/>
</dbReference>
<dbReference type="FunFam" id="3.90.70.10:FF:000235">
    <property type="entry name" value="Ubiquitin carboxyl-terminal hydrolase"/>
    <property type="match status" value="1"/>
</dbReference>
<evidence type="ECO:0000259" key="17">
    <source>
        <dbReference type="PROSITE" id="PS50030"/>
    </source>
</evidence>
<proteinExistence type="inferred from homology"/>
<dbReference type="InterPro" id="IPR001607">
    <property type="entry name" value="Znf_UBP"/>
</dbReference>
<evidence type="ECO:0000256" key="2">
    <source>
        <dbReference type="ARBA" id="ARBA00009085"/>
    </source>
</evidence>
<dbReference type="InterPro" id="IPR016652">
    <property type="entry name" value="Ubiquitinyl_hydrolase"/>
</dbReference>
<dbReference type="Proteomes" id="UP000233524">
    <property type="component" value="Unassembled WGS sequence"/>
</dbReference>
<dbReference type="PROSITE" id="PS50271">
    <property type="entry name" value="ZF_UBP"/>
    <property type="match status" value="1"/>
</dbReference>
<keyword evidence="21" id="KW-1185">Reference proteome</keyword>
<feature type="domain" description="UBA" evidence="17">
    <location>
        <begin position="658"/>
        <end position="698"/>
    </location>
</feature>
<dbReference type="Pfam" id="PF17807">
    <property type="entry name" value="zf-UBP_var"/>
    <property type="match status" value="1"/>
</dbReference>
<dbReference type="GO" id="GO:0006508">
    <property type="term" value="P:proteolysis"/>
    <property type="evidence" value="ECO:0007669"/>
    <property type="project" value="UniProtKB-KW"/>
</dbReference>
<evidence type="ECO:0000256" key="6">
    <source>
        <dbReference type="ARBA" id="ARBA00022771"/>
    </source>
</evidence>
<dbReference type="OrthoDB" id="361536at2759"/>
<sequence>MLLFIRIAPMHVLTVISTALRPPNPTQSVYREDCTQCFDSIDDPDGLNVCLQCFNGGCAGPQHHDMLHSALRNHPLVLNIRRTRKVVVRDEPPLKMSKLAIAAETEEDKYDTATTIRCLDCDTDLDKTTPNMAAIVDGILAASTFSRKEEVKAWEQELISCEHILLLQQQDPRAIESGDLGHCSKCDLKENLWLCLECGNLGCGRKQMGGVEGNSHGLAHALDSGHGVAVKLGSITPEGNADVYCYKCDEERIDDNLSTHLAHWGINIAERQKTEKSLTEMQIEQNLKWDFSMTAEDGKELKPLTGPGLTGLKNLGNSCYLASIVQCLFDLPSFKSRYYDTTEALPNVDDPAADLETQLRKMGHGLLSGRYSKPDPDAPTSDQSELRYQRGIAPAMLKHLVGRGHGEFSTMRQQDAFEFLQYLFTLIQRSSRASGKKDPTEDFRFVSEHRLQCLDCKRVRYTTTEQDNIFVDIPKEKISAEPGLTEEGESKPDVYRPVTLEECLDSLTAPETVELACSGCGSKGGFVKQFRFRTLPATLVVNASKMTVVNWVPIKVDVPVIVPEEEFSFDKYMSSGLQPDEVELPDIPEPSQPAFVPNSAALEQLQSMGFSRNRCERALHATGNADANAAMEWLFSHMDDSSADLPLDLSENKGSANQADPAQVEMLVAMGFGEPQAKKALRETGGDAERAVEWLFSHPDDPGLTDDGNTAPVEANAAKERPGSSELGANYKLQSIVCHKGTSIHTGHYVAFIRKPLAEDKTQTSWVLFNDEKVVEATDVDEMSKFAYVYFFKRV</sequence>
<protein>
    <recommendedName>
        <fullName evidence="11 15">Ubiquitin carboxyl-terminal hydrolase</fullName>
        <ecNumber evidence="11 15">3.4.19.12</ecNumber>
    </recommendedName>
</protein>
<comment type="similarity">
    <text evidence="2 11 15">Belongs to the peptidase C19 family.</text>
</comment>
<feature type="active site" description="Proton acceptor" evidence="12">
    <location>
        <position position="748"/>
    </location>
</feature>
<gene>
    <name evidence="20" type="ORF">jhhlp_006022</name>
</gene>
<dbReference type="Gene3D" id="3.90.70.10">
    <property type="entry name" value="Cysteine proteinases"/>
    <property type="match status" value="1"/>
</dbReference>
<dbReference type="PIRSF" id="PIRSF016308">
    <property type="entry name" value="UBP"/>
    <property type="match status" value="1"/>
</dbReference>
<evidence type="ECO:0000256" key="4">
    <source>
        <dbReference type="ARBA" id="ARBA00022723"/>
    </source>
</evidence>
<dbReference type="InterPro" id="IPR041432">
    <property type="entry name" value="UBP13_Znf-UBP_var"/>
</dbReference>
<feature type="domain" description="UBA" evidence="17">
    <location>
        <begin position="596"/>
        <end position="637"/>
    </location>
</feature>
<dbReference type="GO" id="GO:0004843">
    <property type="term" value="F:cysteine-type deubiquitinase activity"/>
    <property type="evidence" value="ECO:0007669"/>
    <property type="project" value="UniProtKB-UniRule"/>
</dbReference>
<accession>A0A2N3N4R0</accession>
<comment type="caution">
    <text evidence="20">The sequence shown here is derived from an EMBL/GenBank/DDBJ whole genome shotgun (WGS) entry which is preliminary data.</text>
</comment>
<feature type="signal peptide" evidence="16">
    <location>
        <begin position="1"/>
        <end position="19"/>
    </location>
</feature>
<feature type="binding site" evidence="13">
    <location>
        <position position="183"/>
    </location>
    <ligand>
        <name>Zn(2+)</name>
        <dbReference type="ChEBI" id="CHEBI:29105"/>
    </ligand>
</feature>
<evidence type="ECO:0000256" key="15">
    <source>
        <dbReference type="RuleBase" id="RU366025"/>
    </source>
</evidence>
<evidence type="ECO:0000313" key="20">
    <source>
        <dbReference type="EMBL" id="PKS07419.1"/>
    </source>
</evidence>
<dbReference type="InterPro" id="IPR018200">
    <property type="entry name" value="USP_CS"/>
</dbReference>
<dbReference type="FunFam" id="3.30.40.10:FF:000587">
    <property type="entry name" value="Ubiquitin carboxyl-terminal hydrolase"/>
    <property type="match status" value="1"/>
</dbReference>
<dbReference type="SMART" id="SM00290">
    <property type="entry name" value="ZnF_UBP"/>
    <property type="match status" value="2"/>
</dbReference>
<feature type="binding site" evidence="13">
    <location>
        <position position="186"/>
    </location>
    <ligand>
        <name>Zn(2+)</name>
        <dbReference type="ChEBI" id="CHEBI:29105"/>
    </ligand>
</feature>
<dbReference type="GO" id="GO:0008270">
    <property type="term" value="F:zinc ion binding"/>
    <property type="evidence" value="ECO:0007669"/>
    <property type="project" value="UniProtKB-UniRule"/>
</dbReference>
<dbReference type="FunCoup" id="A0A2N3N4R0">
    <property type="interactions" value="946"/>
</dbReference>
<dbReference type="PANTHER" id="PTHR24006:SF664">
    <property type="entry name" value="UBIQUITIN CARBOXYL-TERMINAL HYDROLASE"/>
    <property type="match status" value="1"/>
</dbReference>
<dbReference type="GO" id="GO:0005634">
    <property type="term" value="C:nucleus"/>
    <property type="evidence" value="ECO:0007669"/>
    <property type="project" value="TreeGrafter"/>
</dbReference>
<feature type="chain" id="PRO_5014716692" description="Ubiquitin carboxyl-terminal hydrolase" evidence="16">
    <location>
        <begin position="20"/>
        <end position="795"/>
    </location>
</feature>
<evidence type="ECO:0000256" key="1">
    <source>
        <dbReference type="ARBA" id="ARBA00000707"/>
    </source>
</evidence>
<dbReference type="CDD" id="cd14386">
    <property type="entry name" value="UBA2_UBP5"/>
    <property type="match status" value="1"/>
</dbReference>
<dbReference type="Pfam" id="PF00627">
    <property type="entry name" value="UBA"/>
    <property type="match status" value="2"/>
</dbReference>
<evidence type="ECO:0000256" key="9">
    <source>
        <dbReference type="ARBA" id="ARBA00022807"/>
    </source>
</evidence>
<dbReference type="SUPFAM" id="SSF54001">
    <property type="entry name" value="Cysteine proteinases"/>
    <property type="match status" value="1"/>
</dbReference>
<keyword evidence="10 11" id="KW-0862">Zinc</keyword>
<feature type="binding site" evidence="13">
    <location>
        <position position="216"/>
    </location>
    <ligand>
        <name>Zn(2+)</name>
        <dbReference type="ChEBI" id="CHEBI:29105"/>
    </ligand>
</feature>
<dbReference type="SMART" id="SM00165">
    <property type="entry name" value="UBA"/>
    <property type="match status" value="2"/>
</dbReference>
<evidence type="ECO:0000256" key="5">
    <source>
        <dbReference type="ARBA" id="ARBA00022737"/>
    </source>
</evidence>
<evidence type="ECO:0000256" key="7">
    <source>
        <dbReference type="ARBA" id="ARBA00022786"/>
    </source>
</evidence>
<evidence type="ECO:0000256" key="10">
    <source>
        <dbReference type="ARBA" id="ARBA00022833"/>
    </source>
</evidence>
<dbReference type="FunFam" id="1.10.8.10:FF:000086">
    <property type="entry name" value="Ubiquitin carboxyl-terminal hydrolase"/>
    <property type="match status" value="1"/>
</dbReference>
<evidence type="ECO:0000256" key="16">
    <source>
        <dbReference type="SAM" id="SignalP"/>
    </source>
</evidence>
<evidence type="ECO:0000256" key="11">
    <source>
        <dbReference type="PIRNR" id="PIRNR016308"/>
    </source>
</evidence>
<dbReference type="InterPro" id="IPR028889">
    <property type="entry name" value="USP"/>
</dbReference>
<dbReference type="InterPro" id="IPR050164">
    <property type="entry name" value="Peptidase_C19"/>
</dbReference>
<dbReference type="Pfam" id="PF00443">
    <property type="entry name" value="UCH"/>
    <property type="match status" value="1"/>
</dbReference>
<evidence type="ECO:0000313" key="21">
    <source>
        <dbReference type="Proteomes" id="UP000233524"/>
    </source>
</evidence>
<keyword evidence="7 11" id="KW-0833">Ubl conjugation pathway</keyword>
<dbReference type="PANTHER" id="PTHR24006">
    <property type="entry name" value="UBIQUITIN CARBOXYL-TERMINAL HYDROLASE"/>
    <property type="match status" value="1"/>
</dbReference>
<comment type="catalytic activity">
    <reaction evidence="1 11 15">
        <text>Thiol-dependent hydrolysis of ester, thioester, amide, peptide and isopeptide bonds formed by the C-terminal Gly of ubiquitin (a 76-residue protein attached to proteins as an intracellular targeting signal).</text>
        <dbReference type="EC" id="3.4.19.12"/>
    </reaction>
</comment>
<dbReference type="PROSITE" id="PS00972">
    <property type="entry name" value="USP_1"/>
    <property type="match status" value="1"/>
</dbReference>
<dbReference type="EMBL" id="NLAX01000701">
    <property type="protein sequence ID" value="PKS07419.1"/>
    <property type="molecule type" value="Genomic_DNA"/>
</dbReference>
<dbReference type="FunFam" id="3.30.40.10:FF:000396">
    <property type="entry name" value="Ubiquitin carboxyl-terminal hydrolase"/>
    <property type="match status" value="1"/>
</dbReference>
<feature type="domain" description="UBP-type" evidence="19">
    <location>
        <begin position="159"/>
        <end position="268"/>
    </location>
</feature>
<keyword evidence="6 14" id="KW-0863">Zinc-finger</keyword>
<dbReference type="EC" id="3.4.19.12" evidence="11 15"/>
<reference evidence="20 21" key="1">
    <citation type="journal article" date="2017" name="G3 (Bethesda)">
        <title>First Draft Genome Sequence of the Pathogenic Fungus Lomentospora prolificans (Formerly Scedosporium prolificans).</title>
        <authorList>
            <person name="Luo R."/>
            <person name="Zimin A."/>
            <person name="Workman R."/>
            <person name="Fan Y."/>
            <person name="Pertea G."/>
            <person name="Grossman N."/>
            <person name="Wear M.P."/>
            <person name="Jia B."/>
            <person name="Miller H."/>
            <person name="Casadevall A."/>
            <person name="Timp W."/>
            <person name="Zhang S.X."/>
            <person name="Salzberg S.L."/>
        </authorList>
    </citation>
    <scope>NUCLEOTIDE SEQUENCE [LARGE SCALE GENOMIC DNA]</scope>
    <source>
        <strain evidence="20 21">JHH-5317</strain>
    </source>
</reference>
<feature type="domain" description="USP" evidence="18">
    <location>
        <begin position="310"/>
        <end position="795"/>
    </location>
</feature>
<evidence type="ECO:0000256" key="8">
    <source>
        <dbReference type="ARBA" id="ARBA00022801"/>
    </source>
</evidence>
<dbReference type="GO" id="GO:0016579">
    <property type="term" value="P:protein deubiquitination"/>
    <property type="evidence" value="ECO:0007669"/>
    <property type="project" value="InterPro"/>
</dbReference>